<feature type="region of interest" description="Disordered" evidence="1">
    <location>
        <begin position="219"/>
        <end position="239"/>
    </location>
</feature>
<evidence type="ECO:0000313" key="4">
    <source>
        <dbReference type="Proteomes" id="UP000007015"/>
    </source>
</evidence>
<dbReference type="Pfam" id="PF26130">
    <property type="entry name" value="PB1-like"/>
    <property type="match status" value="1"/>
</dbReference>
<keyword evidence="4" id="KW-1185">Reference proteome</keyword>
<organism evidence="3 4">
    <name type="scientific">Oryza sativa subsp. indica</name>
    <name type="common">Rice</name>
    <dbReference type="NCBI Taxonomy" id="39946"/>
    <lineage>
        <taxon>Eukaryota</taxon>
        <taxon>Viridiplantae</taxon>
        <taxon>Streptophyta</taxon>
        <taxon>Embryophyta</taxon>
        <taxon>Tracheophyta</taxon>
        <taxon>Spermatophyta</taxon>
        <taxon>Magnoliopsida</taxon>
        <taxon>Liliopsida</taxon>
        <taxon>Poales</taxon>
        <taxon>Poaceae</taxon>
        <taxon>BOP clade</taxon>
        <taxon>Oryzoideae</taxon>
        <taxon>Oryzeae</taxon>
        <taxon>Oryzinae</taxon>
        <taxon>Oryza</taxon>
        <taxon>Oryza sativa</taxon>
    </lineage>
</organism>
<reference evidence="3 4" key="1">
    <citation type="journal article" date="2005" name="PLoS Biol.">
        <title>The genomes of Oryza sativa: a history of duplications.</title>
        <authorList>
            <person name="Yu J."/>
            <person name="Wang J."/>
            <person name="Lin W."/>
            <person name="Li S."/>
            <person name="Li H."/>
            <person name="Zhou J."/>
            <person name="Ni P."/>
            <person name="Dong W."/>
            <person name="Hu S."/>
            <person name="Zeng C."/>
            <person name="Zhang J."/>
            <person name="Zhang Y."/>
            <person name="Li R."/>
            <person name="Xu Z."/>
            <person name="Li S."/>
            <person name="Li X."/>
            <person name="Zheng H."/>
            <person name="Cong L."/>
            <person name="Lin L."/>
            <person name="Yin J."/>
            <person name="Geng J."/>
            <person name="Li G."/>
            <person name="Shi J."/>
            <person name="Liu J."/>
            <person name="Lv H."/>
            <person name="Li J."/>
            <person name="Wang J."/>
            <person name="Deng Y."/>
            <person name="Ran L."/>
            <person name="Shi X."/>
            <person name="Wang X."/>
            <person name="Wu Q."/>
            <person name="Li C."/>
            <person name="Ren X."/>
            <person name="Wang J."/>
            <person name="Wang X."/>
            <person name="Li D."/>
            <person name="Liu D."/>
            <person name="Zhang X."/>
            <person name="Ji Z."/>
            <person name="Zhao W."/>
            <person name="Sun Y."/>
            <person name="Zhang Z."/>
            <person name="Bao J."/>
            <person name="Han Y."/>
            <person name="Dong L."/>
            <person name="Ji J."/>
            <person name="Chen P."/>
            <person name="Wu S."/>
            <person name="Liu J."/>
            <person name="Xiao Y."/>
            <person name="Bu D."/>
            <person name="Tan J."/>
            <person name="Yang L."/>
            <person name="Ye C."/>
            <person name="Zhang J."/>
            <person name="Xu J."/>
            <person name="Zhou Y."/>
            <person name="Yu Y."/>
            <person name="Zhang B."/>
            <person name="Zhuang S."/>
            <person name="Wei H."/>
            <person name="Liu B."/>
            <person name="Lei M."/>
            <person name="Yu H."/>
            <person name="Li Y."/>
            <person name="Xu H."/>
            <person name="Wei S."/>
            <person name="He X."/>
            <person name="Fang L."/>
            <person name="Zhang Z."/>
            <person name="Zhang Y."/>
            <person name="Huang X."/>
            <person name="Su Z."/>
            <person name="Tong W."/>
            <person name="Li J."/>
            <person name="Tong Z."/>
            <person name="Li S."/>
            <person name="Ye J."/>
            <person name="Wang L."/>
            <person name="Fang L."/>
            <person name="Lei T."/>
            <person name="Chen C."/>
            <person name="Chen H."/>
            <person name="Xu Z."/>
            <person name="Li H."/>
            <person name="Huang H."/>
            <person name="Zhang F."/>
            <person name="Xu H."/>
            <person name="Li N."/>
            <person name="Zhao C."/>
            <person name="Li S."/>
            <person name="Dong L."/>
            <person name="Huang Y."/>
            <person name="Li L."/>
            <person name="Xi Y."/>
            <person name="Qi Q."/>
            <person name="Li W."/>
            <person name="Zhang B."/>
            <person name="Hu W."/>
            <person name="Zhang Y."/>
            <person name="Tian X."/>
            <person name="Jiao Y."/>
            <person name="Liang X."/>
            <person name="Jin J."/>
            <person name="Gao L."/>
            <person name="Zheng W."/>
            <person name="Hao B."/>
            <person name="Liu S."/>
            <person name="Wang W."/>
            <person name="Yuan L."/>
            <person name="Cao M."/>
            <person name="McDermott J."/>
            <person name="Samudrala R."/>
            <person name="Wang J."/>
            <person name="Wong G.K."/>
            <person name="Yang H."/>
        </authorList>
    </citation>
    <scope>NUCLEOTIDE SEQUENCE [LARGE SCALE GENOMIC DNA]</scope>
    <source>
        <strain evidence="4">cv. 93-11</strain>
    </source>
</reference>
<name>B8AKC4_ORYSI</name>
<evidence type="ECO:0000259" key="2">
    <source>
        <dbReference type="Pfam" id="PF26130"/>
    </source>
</evidence>
<protein>
    <recommendedName>
        <fullName evidence="2">PB1-like domain-containing protein</fullName>
    </recommendedName>
</protein>
<feature type="compositionally biased region" description="Acidic residues" evidence="1">
    <location>
        <begin position="167"/>
        <end position="199"/>
    </location>
</feature>
<accession>B8AKC4</accession>
<dbReference type="HOGENOM" id="CLU_1162750_0_0_1"/>
<evidence type="ECO:0000313" key="3">
    <source>
        <dbReference type="EMBL" id="EEC74905.1"/>
    </source>
</evidence>
<dbReference type="EMBL" id="CM000128">
    <property type="protein sequence ID" value="EEC74905.1"/>
    <property type="molecule type" value="Genomic_DNA"/>
</dbReference>
<dbReference type="Gramene" id="BGIOSGA012270-TA">
    <property type="protein sequence ID" value="BGIOSGA012270-PA"/>
    <property type="gene ID" value="BGIOSGA012270"/>
</dbReference>
<proteinExistence type="predicted"/>
<dbReference type="AlphaFoldDB" id="B8AKC4"/>
<evidence type="ECO:0000256" key="1">
    <source>
        <dbReference type="SAM" id="MobiDB-lite"/>
    </source>
</evidence>
<dbReference type="OMA" id="FREDIIC"/>
<feature type="domain" description="PB1-like" evidence="2">
    <location>
        <begin position="19"/>
        <end position="120"/>
    </location>
</feature>
<sequence>MVARLRRLGGDAPVYGDGSDEFTVKVHHGGFFVGHGNLRSYLNGKVSWFDNVEIDTWSPLWLDQFVEDLGYLRTPPLKIYWLLPGKDILDGLRVVVSDTDTNVMASMVEKFRTLVVYIDHDDKVAGIDWDDIIDNPGTPLPKVISPNKVNCVEKIIVESSNSKRDQQEDDCDEEDSGTESDDSDEEFYDSDYELDDGDDDLFVDYVDENVIDEGVAKGKNIEGKESQRKQVEGKSCNCA</sequence>
<feature type="compositionally biased region" description="Basic and acidic residues" evidence="1">
    <location>
        <begin position="219"/>
        <end position="232"/>
    </location>
</feature>
<gene>
    <name evidence="3" type="ORF">OsI_10840</name>
</gene>
<feature type="region of interest" description="Disordered" evidence="1">
    <location>
        <begin position="159"/>
        <end position="199"/>
    </location>
</feature>
<dbReference type="InterPro" id="IPR058594">
    <property type="entry name" value="PB1-like_dom_pln"/>
</dbReference>
<dbReference type="Proteomes" id="UP000007015">
    <property type="component" value="Chromosome 3"/>
</dbReference>